<evidence type="ECO:0000313" key="1">
    <source>
        <dbReference type="EMBL" id="MCG2577903.1"/>
    </source>
</evidence>
<comment type="caution">
    <text evidence="1">The sequence shown here is derived from an EMBL/GenBank/DDBJ whole genome shotgun (WGS) entry which is preliminary data.</text>
</comment>
<dbReference type="RefSeq" id="WP_275711232.1">
    <property type="nucleotide sequence ID" value="NZ_JAKLTN010000002.1"/>
</dbReference>
<reference evidence="1" key="1">
    <citation type="submission" date="2022-01" db="EMBL/GenBank/DDBJ databases">
        <authorList>
            <person name="Jo J.-H."/>
            <person name="Im W.-T."/>
        </authorList>
    </citation>
    <scope>NUCLEOTIDE SEQUENCE</scope>
    <source>
        <strain evidence="1">XY25</strain>
    </source>
</reference>
<sequence length="67" mass="7765">MTDNQIRDCIKSGWPFFGVTSRGEVMARYVPYGPVFRWQRNQMVPTPLQGSDLLWWLQAGDEEDDDG</sequence>
<accession>A0ABS9K3Z4</accession>
<proteinExistence type="predicted"/>
<protein>
    <submittedName>
        <fullName evidence="1">Uncharacterized protein</fullName>
    </submittedName>
</protein>
<name>A0ABS9K3Z4_9RHOO</name>
<evidence type="ECO:0000313" key="2">
    <source>
        <dbReference type="Proteomes" id="UP001165384"/>
    </source>
</evidence>
<dbReference type="Proteomes" id="UP001165384">
    <property type="component" value="Unassembled WGS sequence"/>
</dbReference>
<dbReference type="EMBL" id="JAKLTN010000002">
    <property type="protein sequence ID" value="MCG2577903.1"/>
    <property type="molecule type" value="Genomic_DNA"/>
</dbReference>
<organism evidence="1 2">
    <name type="scientific">Dechloromonas hankyongensis</name>
    <dbReference type="NCBI Taxonomy" id="2908002"/>
    <lineage>
        <taxon>Bacteria</taxon>
        <taxon>Pseudomonadati</taxon>
        <taxon>Pseudomonadota</taxon>
        <taxon>Betaproteobacteria</taxon>
        <taxon>Rhodocyclales</taxon>
        <taxon>Azonexaceae</taxon>
        <taxon>Dechloromonas</taxon>
    </lineage>
</organism>
<gene>
    <name evidence="1" type="ORF">LZ012_12980</name>
</gene>
<keyword evidence="2" id="KW-1185">Reference proteome</keyword>